<dbReference type="eggNOG" id="ENOG502R0B6">
    <property type="taxonomic scope" value="Eukaryota"/>
</dbReference>
<gene>
    <name evidence="2" type="ORF">H072_8334</name>
</gene>
<reference evidence="3" key="2">
    <citation type="submission" date="2013-04" db="EMBL/GenBank/DDBJ databases">
        <title>Genomic mechanisms accounting for the adaptation to parasitism in nematode-trapping fungi.</title>
        <authorList>
            <person name="Ahren D.G."/>
        </authorList>
    </citation>
    <scope>NUCLEOTIDE SEQUENCE [LARGE SCALE GENOMIC DNA]</scope>
    <source>
        <strain evidence="3">CBS 200.50</strain>
    </source>
</reference>
<dbReference type="STRING" id="1284197.S8BF50"/>
<dbReference type="PANTHER" id="PTHR43068:SF1">
    <property type="entry name" value="SLR1854 PROTEIN"/>
    <property type="match status" value="1"/>
</dbReference>
<accession>S8BF50</accession>
<evidence type="ECO:0000313" key="3">
    <source>
        <dbReference type="Proteomes" id="UP000015100"/>
    </source>
</evidence>
<dbReference type="EMBL" id="AQGS01000598">
    <property type="protein sequence ID" value="EPS37873.1"/>
    <property type="molecule type" value="Genomic_DNA"/>
</dbReference>
<dbReference type="OMA" id="GGHDKGV"/>
<keyword evidence="3" id="KW-1185">Reference proteome</keyword>
<feature type="compositionally biased region" description="Basic and acidic residues" evidence="1">
    <location>
        <begin position="249"/>
        <end position="259"/>
    </location>
</feature>
<dbReference type="OrthoDB" id="543156at2759"/>
<dbReference type="Gene3D" id="3.40.50.880">
    <property type="match status" value="1"/>
</dbReference>
<dbReference type="Pfam" id="PF17124">
    <property type="entry name" value="ThiJ_like"/>
    <property type="match status" value="1"/>
</dbReference>
<evidence type="ECO:0000313" key="2">
    <source>
        <dbReference type="EMBL" id="EPS37873.1"/>
    </source>
</evidence>
<feature type="compositionally biased region" description="Polar residues" evidence="1">
    <location>
        <begin position="277"/>
        <end position="295"/>
    </location>
</feature>
<dbReference type="InterPro" id="IPR029062">
    <property type="entry name" value="Class_I_gatase-like"/>
</dbReference>
<feature type="region of interest" description="Disordered" evidence="1">
    <location>
        <begin position="249"/>
        <end position="306"/>
    </location>
</feature>
<dbReference type="PANTHER" id="PTHR43068">
    <property type="entry name" value="SLR1854 PROTEIN"/>
    <property type="match status" value="1"/>
</dbReference>
<dbReference type="AlphaFoldDB" id="S8BF50"/>
<dbReference type="InterPro" id="IPR032633">
    <property type="entry name" value="ThiJ-like"/>
</dbReference>
<dbReference type="HOGENOM" id="CLU_686907_0_0_1"/>
<protein>
    <submittedName>
        <fullName evidence="2">Uncharacterized protein</fullName>
    </submittedName>
</protein>
<reference evidence="2 3" key="1">
    <citation type="journal article" date="2013" name="PLoS Genet.">
        <title>Genomic mechanisms accounting for the adaptation to parasitism in nematode-trapping fungi.</title>
        <authorList>
            <person name="Meerupati T."/>
            <person name="Andersson K.M."/>
            <person name="Friman E."/>
            <person name="Kumar D."/>
            <person name="Tunlid A."/>
            <person name="Ahren D."/>
        </authorList>
    </citation>
    <scope>NUCLEOTIDE SEQUENCE [LARGE SCALE GENOMIC DNA]</scope>
    <source>
        <strain evidence="2 3">CBS 200.50</strain>
    </source>
</reference>
<evidence type="ECO:0000256" key="1">
    <source>
        <dbReference type="SAM" id="MobiDB-lite"/>
    </source>
</evidence>
<name>S8BF50_DACHA</name>
<dbReference type="Proteomes" id="UP000015100">
    <property type="component" value="Unassembled WGS sequence"/>
</dbReference>
<comment type="caution">
    <text evidence="2">The sequence shown here is derived from an EMBL/GenBank/DDBJ whole genome shotgun (WGS) entry which is preliminary data.</text>
</comment>
<proteinExistence type="predicted"/>
<organism evidence="2 3">
    <name type="scientific">Dactylellina haptotyla (strain CBS 200.50)</name>
    <name type="common">Nematode-trapping fungus</name>
    <name type="synonym">Monacrosporium haptotylum</name>
    <dbReference type="NCBI Taxonomy" id="1284197"/>
    <lineage>
        <taxon>Eukaryota</taxon>
        <taxon>Fungi</taxon>
        <taxon>Dikarya</taxon>
        <taxon>Ascomycota</taxon>
        <taxon>Pezizomycotina</taxon>
        <taxon>Orbiliomycetes</taxon>
        <taxon>Orbiliales</taxon>
        <taxon>Orbiliaceae</taxon>
        <taxon>Dactylellina</taxon>
    </lineage>
</organism>
<sequence>MSADPQELANMPELTEKDLKSILPRDDSFTPPRILILCPDKALAPYSASEPWYIFKQAGCVIEFATENGDVPKADQRMLERSKFRDFIGAGLEHIERFYAMAGSDEYLSPRKWSDPSFSLLVYDAVYLTTGFDTRMRQFVESESLHKLMASYFPLSKRRTIVHRSPTFSDKIKRRSTVLPNPEAHLPTVITDKQKDELDHLEGPRKVVAAMGKGVLVLTMSNIVDSLTEEERKSAEEECTIRLDALAEQKKKEEEEAKQKKAHRRSTSLAMKIKPLQRSNTTGSLFKSTKDMPSTSEKHSKTPTPATCRSVIHGVETTTAPTWLENVGTTISAVHGFKNMFKTYQKSTQDQVVEAVGNPALFHAGPPNMKPFTHSASTHHYVSARYPIDSRLTSLHVLEEIALARKEWGKVSVQ</sequence>